<evidence type="ECO:0000313" key="4">
    <source>
        <dbReference type="EMBL" id="ABQ29741.1"/>
    </source>
</evidence>
<dbReference type="PANTHER" id="PTHR11783">
    <property type="entry name" value="SULFOTRANSFERASE SULT"/>
    <property type="match status" value="1"/>
</dbReference>
<dbReference type="HOGENOM" id="CLU_027239_4_1_5"/>
<dbReference type="EMBL" id="CP000697">
    <property type="protein sequence ID" value="ABQ29741.1"/>
    <property type="molecule type" value="Genomic_DNA"/>
</dbReference>
<evidence type="ECO:0000313" key="5">
    <source>
        <dbReference type="Proteomes" id="UP000000245"/>
    </source>
</evidence>
<evidence type="ECO:0000256" key="2">
    <source>
        <dbReference type="ARBA" id="ARBA00022679"/>
    </source>
</evidence>
<reference evidence="4 5" key="1">
    <citation type="submission" date="2007-05" db="EMBL/GenBank/DDBJ databases">
        <title>Complete sequence of chromosome of Acidiphilium cryptum JF-5.</title>
        <authorList>
            <consortium name="US DOE Joint Genome Institute"/>
            <person name="Copeland A."/>
            <person name="Lucas S."/>
            <person name="Lapidus A."/>
            <person name="Barry K."/>
            <person name="Detter J.C."/>
            <person name="Glavina del Rio T."/>
            <person name="Hammon N."/>
            <person name="Israni S."/>
            <person name="Dalin E."/>
            <person name="Tice H."/>
            <person name="Pitluck S."/>
            <person name="Sims D."/>
            <person name="Brettin T."/>
            <person name="Bruce D."/>
            <person name="Han C."/>
            <person name="Schmutz J."/>
            <person name="Larimer F."/>
            <person name="Land M."/>
            <person name="Hauser L."/>
            <person name="Kyrpides N."/>
            <person name="Kim E."/>
            <person name="Magnuson T."/>
            <person name="Richardson P."/>
        </authorList>
    </citation>
    <scope>NUCLEOTIDE SEQUENCE [LARGE SCALE GENOMIC DNA]</scope>
    <source>
        <strain evidence="4 5">JF-5</strain>
    </source>
</reference>
<sequence>MGRIIWLASYPKSGNTWLRAFLQNYILDEGRPQDINRLTLLSTGESGASLYRPFMAEPDATLSAEAAARLRPAVHRAIAGADPQRVFVKTHNANVDHAGTPLVTAGVTDRAIYLVRDPRDVAVSYAHHLGVSHDALIDLMTDDRAVSGDNVHKVTEFVGSWNRHVESWTAHPAWPTMVLRYEDLLADPADGFGDVIRFLGAEPDPPRLARAIRHSAFDVLAAQERERGFVERPGAAALFFRNGRAGQWRDVLSDRQSRAVEHAQAPQMRRFAYL</sequence>
<gene>
    <name evidence="4" type="ordered locus">Acry_0517</name>
</gene>
<keyword evidence="2 4" id="KW-0808">Transferase</keyword>
<dbReference type="Gene3D" id="3.40.50.300">
    <property type="entry name" value="P-loop containing nucleotide triphosphate hydrolases"/>
    <property type="match status" value="1"/>
</dbReference>
<evidence type="ECO:0000259" key="3">
    <source>
        <dbReference type="Pfam" id="PF00685"/>
    </source>
</evidence>
<feature type="domain" description="Sulfotransferase" evidence="3">
    <location>
        <begin position="5"/>
        <end position="270"/>
    </location>
</feature>
<dbReference type="AlphaFoldDB" id="A5FVV9"/>
<dbReference type="GO" id="GO:0008146">
    <property type="term" value="F:sulfotransferase activity"/>
    <property type="evidence" value="ECO:0007669"/>
    <property type="project" value="InterPro"/>
</dbReference>
<dbReference type="STRING" id="349163.Acry_0517"/>
<protein>
    <submittedName>
        <fullName evidence="4">Sulfotransferase</fullName>
    </submittedName>
</protein>
<dbReference type="SUPFAM" id="SSF52540">
    <property type="entry name" value="P-loop containing nucleoside triphosphate hydrolases"/>
    <property type="match status" value="1"/>
</dbReference>
<dbReference type="InterPro" id="IPR027417">
    <property type="entry name" value="P-loop_NTPase"/>
</dbReference>
<comment type="similarity">
    <text evidence="1">Belongs to the sulfotransferase 1 family.</text>
</comment>
<name>A5FVV9_ACICJ</name>
<dbReference type="InterPro" id="IPR000863">
    <property type="entry name" value="Sulfotransferase_dom"/>
</dbReference>
<dbReference type="Proteomes" id="UP000000245">
    <property type="component" value="Chromosome"/>
</dbReference>
<dbReference type="KEGG" id="acr:Acry_0517"/>
<dbReference type="Pfam" id="PF00685">
    <property type="entry name" value="Sulfotransfer_1"/>
    <property type="match status" value="1"/>
</dbReference>
<proteinExistence type="inferred from homology"/>
<dbReference type="eggNOG" id="ENOG502ZB7Q">
    <property type="taxonomic scope" value="Bacteria"/>
</dbReference>
<dbReference type="RefSeq" id="WP_011941578.1">
    <property type="nucleotide sequence ID" value="NC_009484.1"/>
</dbReference>
<accession>A5FVV9</accession>
<evidence type="ECO:0000256" key="1">
    <source>
        <dbReference type="ARBA" id="ARBA00005771"/>
    </source>
</evidence>
<organism evidence="4 5">
    <name type="scientific">Acidiphilium cryptum (strain JF-5)</name>
    <dbReference type="NCBI Taxonomy" id="349163"/>
    <lineage>
        <taxon>Bacteria</taxon>
        <taxon>Pseudomonadati</taxon>
        <taxon>Pseudomonadota</taxon>
        <taxon>Alphaproteobacteria</taxon>
        <taxon>Acetobacterales</taxon>
        <taxon>Acidocellaceae</taxon>
        <taxon>Acidiphilium</taxon>
    </lineage>
</organism>
<keyword evidence="5" id="KW-1185">Reference proteome</keyword>